<protein>
    <submittedName>
        <fullName evidence="1">Uncharacterized protein</fullName>
    </submittedName>
</protein>
<name>A0A8X6TFS1_NEPPI</name>
<accession>A0A8X6TFS1</accession>
<sequence>MDFGELSETNWDMIAQRPGTSFCQPFFSFTATFGLWHDIHHQLTAAAGNLRRRWIFSGNSWLLADPFFPGFGYQSVETLACSLQDLNFLPGSPSEVRLCMSQTLRLCYFAQESNIEKAICDFFGLVSHFRYWSFCFVLDTRVDAELNPACVTSVDCIYESSQHCCTDVDSINAKFRL</sequence>
<gene>
    <name evidence="1" type="ORF">NPIL_236201</name>
</gene>
<evidence type="ECO:0000313" key="1">
    <source>
        <dbReference type="EMBL" id="GFT03507.1"/>
    </source>
</evidence>
<proteinExistence type="predicted"/>
<comment type="caution">
    <text evidence="1">The sequence shown here is derived from an EMBL/GenBank/DDBJ whole genome shotgun (WGS) entry which is preliminary data.</text>
</comment>
<dbReference type="AlphaFoldDB" id="A0A8X6TFS1"/>
<organism evidence="1 2">
    <name type="scientific">Nephila pilipes</name>
    <name type="common">Giant wood spider</name>
    <name type="synonym">Nephila maculata</name>
    <dbReference type="NCBI Taxonomy" id="299642"/>
    <lineage>
        <taxon>Eukaryota</taxon>
        <taxon>Metazoa</taxon>
        <taxon>Ecdysozoa</taxon>
        <taxon>Arthropoda</taxon>
        <taxon>Chelicerata</taxon>
        <taxon>Arachnida</taxon>
        <taxon>Araneae</taxon>
        <taxon>Araneomorphae</taxon>
        <taxon>Entelegynae</taxon>
        <taxon>Araneoidea</taxon>
        <taxon>Nephilidae</taxon>
        <taxon>Nephila</taxon>
    </lineage>
</organism>
<dbReference type="Proteomes" id="UP000887013">
    <property type="component" value="Unassembled WGS sequence"/>
</dbReference>
<dbReference type="EMBL" id="BMAW01102271">
    <property type="protein sequence ID" value="GFT03507.1"/>
    <property type="molecule type" value="Genomic_DNA"/>
</dbReference>
<keyword evidence="2" id="KW-1185">Reference proteome</keyword>
<reference evidence="1" key="1">
    <citation type="submission" date="2020-08" db="EMBL/GenBank/DDBJ databases">
        <title>Multicomponent nature underlies the extraordinary mechanical properties of spider dragline silk.</title>
        <authorList>
            <person name="Kono N."/>
            <person name="Nakamura H."/>
            <person name="Mori M."/>
            <person name="Yoshida Y."/>
            <person name="Ohtoshi R."/>
            <person name="Malay A.D."/>
            <person name="Moran D.A.P."/>
            <person name="Tomita M."/>
            <person name="Numata K."/>
            <person name="Arakawa K."/>
        </authorList>
    </citation>
    <scope>NUCLEOTIDE SEQUENCE</scope>
</reference>
<evidence type="ECO:0000313" key="2">
    <source>
        <dbReference type="Proteomes" id="UP000887013"/>
    </source>
</evidence>